<evidence type="ECO:0000256" key="1">
    <source>
        <dbReference type="RuleBase" id="RU003612"/>
    </source>
</evidence>
<reference evidence="5 6" key="1">
    <citation type="submission" date="2016-11" db="EMBL/GenBank/DDBJ databases">
        <authorList>
            <person name="Jaros S."/>
            <person name="Januszkiewicz K."/>
            <person name="Wedrychowicz H."/>
        </authorList>
    </citation>
    <scope>NUCLEOTIDE SEQUENCE [LARGE SCALE GENOMIC DNA]</scope>
    <source>
        <strain evidence="5 6">DSM 18899</strain>
    </source>
</reference>
<dbReference type="GO" id="GO:0005886">
    <property type="term" value="C:plasma membrane"/>
    <property type="evidence" value="ECO:0007669"/>
    <property type="project" value="UniProtKB-SubCell"/>
</dbReference>
<sequence>MTEFHWITLGLGLALVFGVWGFNAWQEWRFKKRAAAAFARSHPDVLLDTPKNMVRQGEVSARLEPSLTPAAAAAPVLGEPATGEPEMVELSDSLALAVSVLDPALDYIAELHPGDTIDFAAISPIEVGKRVKMLGLSTSDEWELVRAGGSYSELRIGLQLVDRQGPLSEAQMVLFCEQVTAMAERAGGVATFPRREDKLRVAQQLDAFCADVDMQIGLNVMSSRSPFPVGRLRSMAEAAGLVLESDGAFHARSDSGKTLFTLADRHHRPFDALEDTPSVTLLLDVPRVAGGEQAFDRMADLAQQMALTLGGDLVDDDNRSLKPADLAAIQKQLVDIYDRMDERGIAAGSVAALRLFA</sequence>
<dbReference type="InterPro" id="IPR036765">
    <property type="entry name" value="ZipA_FtsZ-bd_C_sf"/>
</dbReference>
<dbReference type="Gene3D" id="3.30.1400.10">
    <property type="entry name" value="ZipA, C-terminal FtsZ-binding domain"/>
    <property type="match status" value="1"/>
</dbReference>
<keyword evidence="2" id="KW-0997">Cell inner membrane</keyword>
<keyword evidence="2" id="KW-1003">Cell membrane</keyword>
<evidence type="ECO:0000313" key="5">
    <source>
        <dbReference type="EMBL" id="SFZ77477.1"/>
    </source>
</evidence>
<keyword evidence="6" id="KW-1185">Reference proteome</keyword>
<dbReference type="SMART" id="SM00771">
    <property type="entry name" value="ZipA_C"/>
    <property type="match status" value="1"/>
</dbReference>
<dbReference type="SUPFAM" id="SSF64383">
    <property type="entry name" value="Cell-division protein ZipA, C-terminal domain"/>
    <property type="match status" value="1"/>
</dbReference>
<proteinExistence type="inferred from homology"/>
<organism evidence="5 6">
    <name type="scientific">Chitinimonas taiwanensis DSM 18899</name>
    <dbReference type="NCBI Taxonomy" id="1121279"/>
    <lineage>
        <taxon>Bacteria</taxon>
        <taxon>Pseudomonadati</taxon>
        <taxon>Pseudomonadota</taxon>
        <taxon>Betaproteobacteria</taxon>
        <taxon>Neisseriales</taxon>
        <taxon>Chitinibacteraceae</taxon>
        <taxon>Chitinimonas</taxon>
    </lineage>
</organism>
<keyword evidence="2 3" id="KW-0812">Transmembrane</keyword>
<keyword evidence="1" id="KW-0132">Cell division</keyword>
<dbReference type="RefSeq" id="WP_072428950.1">
    <property type="nucleotide sequence ID" value="NZ_FPKR01000009.1"/>
</dbReference>
<feature type="transmembrane region" description="Helical" evidence="3">
    <location>
        <begin position="6"/>
        <end position="25"/>
    </location>
</feature>
<comment type="subcellular location">
    <subcellularLocation>
        <location evidence="2">Cell inner membrane</location>
        <topology evidence="2">Single-pass type I membrane protein</topology>
    </subcellularLocation>
</comment>
<dbReference type="OrthoDB" id="8521018at2"/>
<keyword evidence="3" id="KW-1133">Transmembrane helix</keyword>
<dbReference type="STRING" id="1121279.SAMN02745887_02444"/>
<evidence type="ECO:0000259" key="4">
    <source>
        <dbReference type="SMART" id="SM00771"/>
    </source>
</evidence>
<gene>
    <name evidence="5" type="ORF">SAMN02745887_02444</name>
</gene>
<dbReference type="Pfam" id="PF04354">
    <property type="entry name" value="ZipA_C"/>
    <property type="match status" value="1"/>
</dbReference>
<keyword evidence="2 3" id="KW-0472">Membrane</keyword>
<evidence type="ECO:0000256" key="3">
    <source>
        <dbReference type="SAM" id="Phobius"/>
    </source>
</evidence>
<keyword evidence="1" id="KW-0131">Cell cycle</keyword>
<name>A0A1K2HLB1_9NEIS</name>
<evidence type="ECO:0000256" key="2">
    <source>
        <dbReference type="RuleBase" id="RU003613"/>
    </source>
</evidence>
<feature type="domain" description="ZipA C-terminal FtsZ-binding" evidence="4">
    <location>
        <begin position="212"/>
        <end position="333"/>
    </location>
</feature>
<comment type="function">
    <text evidence="1">Essential cell division protein that stabilizes the FtsZ protofilaments by cross-linking them and that serves as a cytoplasmic membrane anchor for the Z ring. Also required for the recruitment to the septal ring of downstream cell division proteins.</text>
</comment>
<accession>A0A1K2HLB1</accession>
<dbReference type="InterPro" id="IPR007449">
    <property type="entry name" value="ZipA_FtsZ-bd_C"/>
</dbReference>
<dbReference type="EMBL" id="FPKR01000009">
    <property type="protein sequence ID" value="SFZ77477.1"/>
    <property type="molecule type" value="Genomic_DNA"/>
</dbReference>
<evidence type="ECO:0000313" key="6">
    <source>
        <dbReference type="Proteomes" id="UP000186513"/>
    </source>
</evidence>
<dbReference type="Proteomes" id="UP000186513">
    <property type="component" value="Unassembled WGS sequence"/>
</dbReference>
<protein>
    <recommendedName>
        <fullName evidence="1">Cell division protein ZipA</fullName>
    </recommendedName>
</protein>
<comment type="similarity">
    <text evidence="1">Belongs to the ZipA family.</text>
</comment>
<dbReference type="AlphaFoldDB" id="A0A1K2HLB1"/>
<dbReference type="GO" id="GO:0090529">
    <property type="term" value="P:cell septum assembly"/>
    <property type="evidence" value="ECO:0007669"/>
    <property type="project" value="InterPro"/>
</dbReference>